<dbReference type="GO" id="GO:0005886">
    <property type="term" value="C:plasma membrane"/>
    <property type="evidence" value="ECO:0007669"/>
    <property type="project" value="UniProtKB-UniRule"/>
</dbReference>
<dbReference type="AlphaFoldDB" id="A0A2Z6G8L2"/>
<dbReference type="GO" id="GO:0008658">
    <property type="term" value="F:penicillin binding"/>
    <property type="evidence" value="ECO:0007669"/>
    <property type="project" value="InterPro"/>
</dbReference>
<keyword evidence="9 16" id="KW-0133">Cell shape</keyword>
<evidence type="ECO:0000256" key="16">
    <source>
        <dbReference type="HAMAP-Rule" id="MF_02080"/>
    </source>
</evidence>
<dbReference type="InterPro" id="IPR050515">
    <property type="entry name" value="Beta-lactam/transpept"/>
</dbReference>
<evidence type="ECO:0000256" key="10">
    <source>
        <dbReference type="ARBA" id="ARBA00022984"/>
    </source>
</evidence>
<dbReference type="InterPro" id="IPR012338">
    <property type="entry name" value="Beta-lactam/transpept-like"/>
</dbReference>
<feature type="active site" description="Acyl-ester intermediate" evidence="16">
    <location>
        <position position="300"/>
    </location>
</feature>
<evidence type="ECO:0000256" key="2">
    <source>
        <dbReference type="ARBA" id="ARBA00022475"/>
    </source>
</evidence>
<keyword evidence="11 16" id="KW-1133">Transmembrane helix</keyword>
<organism evidence="19 20">
    <name type="scientific">Ferriphaselus amnicola</name>
    <dbReference type="NCBI Taxonomy" id="1188319"/>
    <lineage>
        <taxon>Bacteria</taxon>
        <taxon>Pseudomonadati</taxon>
        <taxon>Pseudomonadota</taxon>
        <taxon>Betaproteobacteria</taxon>
        <taxon>Nitrosomonadales</taxon>
        <taxon>Gallionellaceae</taxon>
        <taxon>Ferriphaselus</taxon>
    </lineage>
</organism>
<keyword evidence="15 16" id="KW-0961">Cell wall biogenesis/degradation</keyword>
<evidence type="ECO:0000256" key="14">
    <source>
        <dbReference type="ARBA" id="ARBA00023306"/>
    </source>
</evidence>
<proteinExistence type="inferred from homology"/>
<keyword evidence="3 16" id="KW-0997">Cell inner membrane</keyword>
<evidence type="ECO:0000256" key="15">
    <source>
        <dbReference type="ARBA" id="ARBA00023316"/>
    </source>
</evidence>
<dbReference type="Gene3D" id="3.30.450.330">
    <property type="match status" value="1"/>
</dbReference>
<comment type="subcellular location">
    <subcellularLocation>
        <location evidence="1">Membrane</location>
    </subcellularLocation>
</comment>
<evidence type="ECO:0000256" key="6">
    <source>
        <dbReference type="ARBA" id="ARBA00022670"/>
    </source>
</evidence>
<gene>
    <name evidence="16" type="primary">ftsI</name>
    <name evidence="19" type="ORF">OYT1_ch0242</name>
</gene>
<evidence type="ECO:0000259" key="18">
    <source>
        <dbReference type="Pfam" id="PF03717"/>
    </source>
</evidence>
<dbReference type="Gene3D" id="3.90.1310.10">
    <property type="entry name" value="Penicillin-binding protein 2a (Domain 2)"/>
    <property type="match status" value="1"/>
</dbReference>
<evidence type="ECO:0000256" key="9">
    <source>
        <dbReference type="ARBA" id="ARBA00022960"/>
    </source>
</evidence>
<evidence type="ECO:0000256" key="5">
    <source>
        <dbReference type="ARBA" id="ARBA00022645"/>
    </source>
</evidence>
<dbReference type="EC" id="3.4.16.4" evidence="16"/>
<comment type="function">
    <text evidence="16">Catalyzes cross-linking of the peptidoglycan cell wall at the division septum.</text>
</comment>
<dbReference type="Gene3D" id="3.40.710.10">
    <property type="entry name" value="DD-peptidase/beta-lactamase superfamily"/>
    <property type="match status" value="1"/>
</dbReference>
<keyword evidence="20" id="KW-1185">Reference proteome</keyword>
<keyword evidence="8 16" id="KW-0378">Hydrolase</keyword>
<dbReference type="PANTHER" id="PTHR30627:SF1">
    <property type="entry name" value="PEPTIDOGLYCAN D,D-TRANSPEPTIDASE FTSI"/>
    <property type="match status" value="1"/>
</dbReference>
<dbReference type="InterPro" id="IPR037532">
    <property type="entry name" value="FtsI_transpept"/>
</dbReference>
<keyword evidence="13 16" id="KW-0717">Septation</keyword>
<dbReference type="PANTHER" id="PTHR30627">
    <property type="entry name" value="PEPTIDOGLYCAN D,D-TRANSPEPTIDASE"/>
    <property type="match status" value="1"/>
</dbReference>
<evidence type="ECO:0000259" key="17">
    <source>
        <dbReference type="Pfam" id="PF00905"/>
    </source>
</evidence>
<keyword evidence="12 16" id="KW-0472">Membrane</keyword>
<dbReference type="GO" id="GO:0008955">
    <property type="term" value="F:peptidoglycan glycosyltransferase activity"/>
    <property type="evidence" value="ECO:0007669"/>
    <property type="project" value="InterPro"/>
</dbReference>
<comment type="catalytic activity">
    <reaction evidence="16">
        <text>Preferential cleavage: (Ac)2-L-Lys-D-Ala-|-D-Ala. Also transpeptidation of peptidyl-alanyl moieties that are N-acyl substituents of D-alanine.</text>
        <dbReference type="EC" id="3.4.16.4"/>
    </reaction>
</comment>
<evidence type="ECO:0000256" key="3">
    <source>
        <dbReference type="ARBA" id="ARBA00022519"/>
    </source>
</evidence>
<dbReference type="Proteomes" id="UP000033070">
    <property type="component" value="Chromosome"/>
</dbReference>
<protein>
    <recommendedName>
        <fullName evidence="16">Peptidoglycan D,D-transpeptidase FtsI</fullName>
        <ecNumber evidence="16">3.4.16.4</ecNumber>
    </recommendedName>
    <alternativeName>
        <fullName evidence="16">Penicillin-binding protein 3</fullName>
        <shortName evidence="16">PBP-3</shortName>
    </alternativeName>
</protein>
<dbReference type="GO" id="GO:0009002">
    <property type="term" value="F:serine-type D-Ala-D-Ala carboxypeptidase activity"/>
    <property type="evidence" value="ECO:0007669"/>
    <property type="project" value="UniProtKB-UniRule"/>
</dbReference>
<name>A0A2Z6G8L2_9PROT</name>
<evidence type="ECO:0000256" key="12">
    <source>
        <dbReference type="ARBA" id="ARBA00023136"/>
    </source>
</evidence>
<dbReference type="GO" id="GO:0071555">
    <property type="term" value="P:cell wall organization"/>
    <property type="evidence" value="ECO:0007669"/>
    <property type="project" value="UniProtKB-KW"/>
</dbReference>
<evidence type="ECO:0000256" key="13">
    <source>
        <dbReference type="ARBA" id="ARBA00023210"/>
    </source>
</evidence>
<dbReference type="EMBL" id="AP018738">
    <property type="protein sequence ID" value="BBE49816.1"/>
    <property type="molecule type" value="Genomic_DNA"/>
</dbReference>
<evidence type="ECO:0000256" key="11">
    <source>
        <dbReference type="ARBA" id="ARBA00022989"/>
    </source>
</evidence>
<keyword evidence="2 16" id="KW-1003">Cell membrane</keyword>
<keyword evidence="14 16" id="KW-0131">Cell cycle</keyword>
<dbReference type="InterPro" id="IPR001460">
    <property type="entry name" value="PCN-bd_Tpept"/>
</dbReference>
<evidence type="ECO:0000313" key="20">
    <source>
        <dbReference type="Proteomes" id="UP000033070"/>
    </source>
</evidence>
<keyword evidence="7 16" id="KW-0812">Transmembrane</keyword>
<evidence type="ECO:0000256" key="7">
    <source>
        <dbReference type="ARBA" id="ARBA00022692"/>
    </source>
</evidence>
<keyword evidence="6 16" id="KW-0645">Protease</keyword>
<dbReference type="SUPFAM" id="SSF56519">
    <property type="entry name" value="Penicillin binding protein dimerisation domain"/>
    <property type="match status" value="1"/>
</dbReference>
<sequence length="579" mass="63054">MSYASSLRRRPPEPMKLPPWRARLLFMAILLGLGGLVVRSAYLQGFHDTFLQNKGNARYSRDIEITAHRGMITDRVGEPLAVSTPVESIWANPEDVEATPQQLEKLAKVLHIGKDELASKLSNRDKGFVYLKRQLPPDEAEKAVRLKIPGVALHREYRRFYPGAEVTAHLLGFTGVDDNGQEGLELLLQDRLAGMPGSERIIKDARGHVVEDVANVRAPKPGTDVALSLDSKLQYLAFREIKMAVENHHAKAGSIVVLDAKSGEVLALANWPSYNPNNRERPSLQTMRNHAVTDLFEPGSTMKPFTAAAALESGKVRPDTVINTEHGVYVVGGHKIHDTHAEASMTVSQIIQKSSNVGATKLALSLSPETFWHNLSEVGFGALTGSNFPGEAYGRLRDFKRWVPIDQATMSYGNGISVNLLQLARAYTVFANDGELQPVTLIKRDVPLVGKKVFSERTAREVRAMLELVVQPGGTAPQAQINGYRVAGKTGTAHKLDGGHYVNKYIASFVGLAPASNPRLIVAVMVDEPAGAQYYGGQVAAPVFSNVMGSALRILNIPNDAPLGNVLMPPAGEIIKEEV</sequence>
<dbReference type="InterPro" id="IPR036138">
    <property type="entry name" value="PBP_dimer_sf"/>
</dbReference>
<dbReference type="HAMAP" id="MF_02080">
    <property type="entry name" value="FtsI_transpept"/>
    <property type="match status" value="1"/>
</dbReference>
<keyword evidence="10 16" id="KW-0573">Peptidoglycan synthesis</keyword>
<dbReference type="OrthoDB" id="9789078at2"/>
<dbReference type="Pfam" id="PF00905">
    <property type="entry name" value="Transpeptidase"/>
    <property type="match status" value="1"/>
</dbReference>
<dbReference type="UniPathway" id="UPA00219"/>
<dbReference type="GO" id="GO:0006508">
    <property type="term" value="P:proteolysis"/>
    <property type="evidence" value="ECO:0007669"/>
    <property type="project" value="UniProtKB-KW"/>
</dbReference>
<keyword evidence="4 16" id="KW-0132">Cell division</keyword>
<dbReference type="GO" id="GO:0043093">
    <property type="term" value="P:FtsZ-dependent cytokinesis"/>
    <property type="evidence" value="ECO:0007669"/>
    <property type="project" value="UniProtKB-UniRule"/>
</dbReference>
<comment type="pathway">
    <text evidence="16">Cell wall biogenesis; peptidoglycan biosynthesis.</text>
</comment>
<dbReference type="InterPro" id="IPR005311">
    <property type="entry name" value="PBP_dimer"/>
</dbReference>
<feature type="domain" description="Penicillin-binding protein transpeptidase" evidence="17">
    <location>
        <begin position="253"/>
        <end position="548"/>
    </location>
</feature>
<comment type="similarity">
    <text evidence="16">Belongs to the transpeptidase family. FtsI subfamily.</text>
</comment>
<dbReference type="RefSeq" id="WP_062625726.1">
    <property type="nucleotide sequence ID" value="NZ_AP018738.1"/>
</dbReference>
<evidence type="ECO:0000256" key="4">
    <source>
        <dbReference type="ARBA" id="ARBA00022618"/>
    </source>
</evidence>
<evidence type="ECO:0000256" key="8">
    <source>
        <dbReference type="ARBA" id="ARBA00022801"/>
    </source>
</evidence>
<dbReference type="STRING" id="1188319.OYT1_00511"/>
<dbReference type="KEGG" id="fam:OYT1_ch0242"/>
<dbReference type="Pfam" id="PF03717">
    <property type="entry name" value="PBP_dimer"/>
    <property type="match status" value="1"/>
</dbReference>
<feature type="domain" description="Penicillin-binding protein dimerisation" evidence="18">
    <location>
        <begin position="65"/>
        <end position="212"/>
    </location>
</feature>
<dbReference type="GO" id="GO:0000917">
    <property type="term" value="P:division septum assembly"/>
    <property type="evidence" value="ECO:0007669"/>
    <property type="project" value="UniProtKB-KW"/>
</dbReference>
<reference evidence="19 20" key="1">
    <citation type="submission" date="2018-06" db="EMBL/GenBank/DDBJ databases">
        <title>OYT1 Genome Sequencing.</title>
        <authorList>
            <person name="Kato S."/>
            <person name="Itoh T."/>
            <person name="Ohkuma M."/>
        </authorList>
    </citation>
    <scope>NUCLEOTIDE SEQUENCE [LARGE SCALE GENOMIC DNA]</scope>
    <source>
        <strain evidence="19 20">OYT1</strain>
    </source>
</reference>
<dbReference type="GO" id="GO:0009252">
    <property type="term" value="P:peptidoglycan biosynthetic process"/>
    <property type="evidence" value="ECO:0007669"/>
    <property type="project" value="UniProtKB-UniRule"/>
</dbReference>
<evidence type="ECO:0000256" key="1">
    <source>
        <dbReference type="ARBA" id="ARBA00004370"/>
    </source>
</evidence>
<dbReference type="GO" id="GO:0008360">
    <property type="term" value="P:regulation of cell shape"/>
    <property type="evidence" value="ECO:0007669"/>
    <property type="project" value="UniProtKB-KW"/>
</dbReference>
<dbReference type="SUPFAM" id="SSF56601">
    <property type="entry name" value="beta-lactamase/transpeptidase-like"/>
    <property type="match status" value="1"/>
</dbReference>
<accession>A0A2Z6G8L2</accession>
<evidence type="ECO:0000313" key="19">
    <source>
        <dbReference type="EMBL" id="BBE49816.1"/>
    </source>
</evidence>
<keyword evidence="5 16" id="KW-0121">Carboxypeptidase</keyword>